<sequence>MNTLVRIFEDLSYPQILDIAEEFYFHTDKELNKQDFERKFAQHLEETSNADEVISRYKRNPGLETTEKEKAVELFNFQVVRKADMIEGFERDITFLNASEPGTGKTFVALSAAETEKRPVIIVCPKQVMLTWYMLAVKSEVEILCICNYDMFITGNMYALSGKVDLEKLPKVENPYLRRVEKQGRGVKKVVEFEWKNLPERTLIVFDEAHLCKNIGTLRTSLMLGAYNYAKHPENRWKHINILLMSATIIEKKHNLKPFMYVLGYANSPGEKNIVDAPDFSVKNFGYKLLAEKRMTRATMKQAREALGDFHTSDIRTKTFKLEDKDKARIQELCVAVRDVLKGNQGKKAGNHLAIRMQARQEIEALKMGIFFSELKVQLAAGYAVALFVNFIPSLEALISMIQKEMPNEAISIIRGGQAAYERLKNIDDFQNGNSRIIVAMMGAGGTGIGLHDIKGIRPHYGFHSPPESITQMIQALGRLDRLGSKSNSVQRIVFIADTIEEKIAEGLLKKMQTIGELNGEEESADNIFLFDEIHAYDEGKTTGRSTNSHSSPIKSDRAGEIKVVVNKKNNNITITVPDYMVDAFENGLPSVAMSNMHIDGDKYIFSLDHRAVIQEFLTSLIQ</sequence>
<feature type="domain" description="Helicase ATP-binding" evidence="2">
    <location>
        <begin position="86"/>
        <end position="267"/>
    </location>
</feature>
<protein>
    <recommendedName>
        <fullName evidence="5">Helicase ATP-binding domain-containing protein</fullName>
    </recommendedName>
</protein>
<evidence type="ECO:0000256" key="1">
    <source>
        <dbReference type="ARBA" id="ARBA00022801"/>
    </source>
</evidence>
<dbReference type="InterPro" id="IPR027417">
    <property type="entry name" value="P-loop_NTPase"/>
</dbReference>
<dbReference type="SMART" id="SM00487">
    <property type="entry name" value="DEXDc"/>
    <property type="match status" value="1"/>
</dbReference>
<evidence type="ECO:0000259" key="3">
    <source>
        <dbReference type="PROSITE" id="PS51194"/>
    </source>
</evidence>
<keyword evidence="1" id="KW-0378">Hydrolase</keyword>
<feature type="domain" description="Helicase C-terminal" evidence="3">
    <location>
        <begin position="358"/>
        <end position="534"/>
    </location>
</feature>
<name>A0A6C0CGT3_9ZZZZ</name>
<dbReference type="EMBL" id="MN739412">
    <property type="protein sequence ID" value="QHT03503.1"/>
    <property type="molecule type" value="Genomic_DNA"/>
</dbReference>
<accession>A0A6C0CGT3</accession>
<organism evidence="4">
    <name type="scientific">viral metagenome</name>
    <dbReference type="NCBI Taxonomy" id="1070528"/>
    <lineage>
        <taxon>unclassified sequences</taxon>
        <taxon>metagenomes</taxon>
        <taxon>organismal metagenomes</taxon>
    </lineage>
</organism>
<dbReference type="InterPro" id="IPR001650">
    <property type="entry name" value="Helicase_C-like"/>
</dbReference>
<dbReference type="PROSITE" id="PS51192">
    <property type="entry name" value="HELICASE_ATP_BIND_1"/>
    <property type="match status" value="1"/>
</dbReference>
<dbReference type="Pfam" id="PF00271">
    <property type="entry name" value="Helicase_C"/>
    <property type="match status" value="1"/>
</dbReference>
<dbReference type="InterPro" id="IPR014001">
    <property type="entry name" value="Helicase_ATP-bd"/>
</dbReference>
<dbReference type="Gene3D" id="3.40.50.300">
    <property type="entry name" value="P-loop containing nucleotide triphosphate hydrolases"/>
    <property type="match status" value="2"/>
</dbReference>
<dbReference type="PANTHER" id="PTHR45766">
    <property type="entry name" value="DNA ANNEALING HELICASE AND ENDONUCLEASE ZRANB3 FAMILY MEMBER"/>
    <property type="match status" value="1"/>
</dbReference>
<dbReference type="AlphaFoldDB" id="A0A6C0CGT3"/>
<evidence type="ECO:0000259" key="2">
    <source>
        <dbReference type="PROSITE" id="PS51192"/>
    </source>
</evidence>
<dbReference type="SUPFAM" id="SSF52540">
    <property type="entry name" value="P-loop containing nucleoside triphosphate hydrolases"/>
    <property type="match status" value="2"/>
</dbReference>
<evidence type="ECO:0008006" key="5">
    <source>
        <dbReference type="Google" id="ProtNLM"/>
    </source>
</evidence>
<dbReference type="GO" id="GO:0016787">
    <property type="term" value="F:hydrolase activity"/>
    <property type="evidence" value="ECO:0007669"/>
    <property type="project" value="UniProtKB-KW"/>
</dbReference>
<dbReference type="PANTHER" id="PTHR45766:SF6">
    <property type="entry name" value="SWI_SNF-RELATED MATRIX-ASSOCIATED ACTIN-DEPENDENT REGULATOR OF CHROMATIN SUBFAMILY A-LIKE PROTEIN 1"/>
    <property type="match status" value="1"/>
</dbReference>
<evidence type="ECO:0000313" key="4">
    <source>
        <dbReference type="EMBL" id="QHT03503.1"/>
    </source>
</evidence>
<reference evidence="4" key="1">
    <citation type="journal article" date="2020" name="Nature">
        <title>Giant virus diversity and host interactions through global metagenomics.</title>
        <authorList>
            <person name="Schulz F."/>
            <person name="Roux S."/>
            <person name="Paez-Espino D."/>
            <person name="Jungbluth S."/>
            <person name="Walsh D.A."/>
            <person name="Denef V.J."/>
            <person name="McMahon K.D."/>
            <person name="Konstantinidis K.T."/>
            <person name="Eloe-Fadrosh E.A."/>
            <person name="Kyrpides N.C."/>
            <person name="Woyke T."/>
        </authorList>
    </citation>
    <scope>NUCLEOTIDE SEQUENCE</scope>
    <source>
        <strain evidence="4">GVMAG-M-3300021079-18</strain>
    </source>
</reference>
<proteinExistence type="predicted"/>
<dbReference type="PROSITE" id="PS51194">
    <property type="entry name" value="HELICASE_CTER"/>
    <property type="match status" value="1"/>
</dbReference>